<feature type="compositionally biased region" description="Low complexity" evidence="1">
    <location>
        <begin position="1"/>
        <end position="19"/>
    </location>
</feature>
<feature type="transmembrane region" description="Helical" evidence="2">
    <location>
        <begin position="45"/>
        <end position="62"/>
    </location>
</feature>
<dbReference type="EMBL" id="JYFN01000007">
    <property type="protein sequence ID" value="KJE24284.1"/>
    <property type="molecule type" value="Genomic_DNA"/>
</dbReference>
<gene>
    <name evidence="3" type="ORF">FF36_01359</name>
</gene>
<evidence type="ECO:0000313" key="4">
    <source>
        <dbReference type="Proteomes" id="UP000032545"/>
    </source>
</evidence>
<evidence type="ECO:0000313" key="3">
    <source>
        <dbReference type="EMBL" id="KJE24284.1"/>
    </source>
</evidence>
<comment type="caution">
    <text evidence="3">The sequence shown here is derived from an EMBL/GenBank/DDBJ whole genome shotgun (WGS) entry which is preliminary data.</text>
</comment>
<proteinExistence type="predicted"/>
<evidence type="ECO:0000256" key="1">
    <source>
        <dbReference type="SAM" id="MobiDB-lite"/>
    </source>
</evidence>
<keyword evidence="2" id="KW-0812">Transmembrane</keyword>
<keyword evidence="2" id="KW-0472">Membrane</keyword>
<feature type="transmembrane region" description="Helical" evidence="2">
    <location>
        <begin position="96"/>
        <end position="117"/>
    </location>
</feature>
<sequence length="241" mass="24697">MKATALARRSSSGRAAMAPPAAPVEPRPVRASWAATPVGRGTRTVVAAGLAAALAVAAHVIACGMVPSIPVAAVGTALAGRVCWGSTSERMSRRRLVGLVLSIQAGLHCAFSVSTSAGHPTPVSQVPGMSHPGNAASMSEGAMSAGRDLLPGGPAMAVAHLLAALVLAWWLAAGERLLWTVVRRTAAVARRLARCLRRRGSARGPITITGVQPTFRRGCNRLPSLLRHVVVHRGPPVGAPA</sequence>
<feature type="transmembrane region" description="Helical" evidence="2">
    <location>
        <begin position="153"/>
        <end position="173"/>
    </location>
</feature>
<feature type="region of interest" description="Disordered" evidence="1">
    <location>
        <begin position="1"/>
        <end position="26"/>
    </location>
</feature>
<dbReference type="PATRIC" id="fig|1502723.3.peg.5592"/>
<reference evidence="4" key="1">
    <citation type="submission" date="2015-02" db="EMBL/GenBank/DDBJ databases">
        <title>Draft Genome of Frankia sp. CpI1-S.</title>
        <authorList>
            <person name="Oshone R.T."/>
            <person name="Ngom M."/>
            <person name="Ghodhbane-Gtari F."/>
            <person name="Gtari M."/>
            <person name="Morris K."/>
            <person name="Thomas K."/>
            <person name="Sen A."/>
            <person name="Tisa L.S."/>
        </authorList>
    </citation>
    <scope>NUCLEOTIDE SEQUENCE [LARGE SCALE GENOMIC DNA]</scope>
    <source>
        <strain evidence="4">CpI1-S</strain>
    </source>
</reference>
<name>A0A0D8BJV9_9ACTN</name>
<protein>
    <submittedName>
        <fullName evidence="3">Uncharacterized protein</fullName>
    </submittedName>
</protein>
<feature type="transmembrane region" description="Helical" evidence="2">
    <location>
        <begin position="68"/>
        <end position="84"/>
    </location>
</feature>
<dbReference type="Proteomes" id="UP000032545">
    <property type="component" value="Unassembled WGS sequence"/>
</dbReference>
<organism evidence="3 4">
    <name type="scientific">Frankia torreyi</name>
    <dbReference type="NCBI Taxonomy" id="1856"/>
    <lineage>
        <taxon>Bacteria</taxon>
        <taxon>Bacillati</taxon>
        <taxon>Actinomycetota</taxon>
        <taxon>Actinomycetes</taxon>
        <taxon>Frankiales</taxon>
        <taxon>Frankiaceae</taxon>
        <taxon>Frankia</taxon>
    </lineage>
</organism>
<dbReference type="AlphaFoldDB" id="A0A0D8BJV9"/>
<reference evidence="3 4" key="2">
    <citation type="journal article" date="2016" name="Genome Announc.">
        <title>Permanent Draft Genome Sequences for Two Variants of Frankia sp. Strain CpI1, the First Frankia Strain Isolated from Root Nodules of Comptonia peregrina.</title>
        <authorList>
            <person name="Oshone R."/>
            <person name="Hurst S.G.IV."/>
            <person name="Abebe-Akele F."/>
            <person name="Simpson S."/>
            <person name="Morris K."/>
            <person name="Thomas W.K."/>
            <person name="Tisa L.S."/>
        </authorList>
    </citation>
    <scope>NUCLEOTIDE SEQUENCE [LARGE SCALE GENOMIC DNA]</scope>
    <source>
        <strain evidence="4">CpI1-S</strain>
    </source>
</reference>
<evidence type="ECO:0000256" key="2">
    <source>
        <dbReference type="SAM" id="Phobius"/>
    </source>
</evidence>
<keyword evidence="2" id="KW-1133">Transmembrane helix</keyword>
<keyword evidence="4" id="KW-1185">Reference proteome</keyword>
<accession>A0A0D8BJV9</accession>